<sequence>MNIRELFDCKRLVLSFEVFPPKNTSPVKTIYKALNELSTLKPDFISVTYGAGGSLINNKTSEISSLIKNVYNIEALAHLTCISSKKENIDDITERLELEGITNILALRGDNNDNGAGEYKYATDLIKYVNEKEKFNIISACYPEGHIENKGIEAEIMNMKRKIEYGTSSFISQLFFDNNIYYDFLDKAKGSGVNVPIQAGIMPVVNKKQIDRITSLCGATIPLKFKKIMEKYEYDSEALREAGIAYAIEQIIDLASSGVDGIHLYTMNNPYVARRIKENIEVIVKSINNKGETIA</sequence>
<keyword evidence="8" id="KW-0520">NAD</keyword>
<dbReference type="AlphaFoldDB" id="A0A0A7FY38"/>
<dbReference type="OrthoDB" id="9812555at2"/>
<dbReference type="EMBL" id="CP006905">
    <property type="protein sequence ID" value="AIY83736.1"/>
    <property type="molecule type" value="Genomic_DNA"/>
</dbReference>
<comment type="catalytic activity">
    <reaction evidence="11">
        <text>(6S)-5-methyl-5,6,7,8-tetrahydrofolate + NAD(+) = (6R)-5,10-methylene-5,6,7,8-tetrahydrofolate + NADH + H(+)</text>
        <dbReference type="Rhea" id="RHEA:19821"/>
        <dbReference type="ChEBI" id="CHEBI:15378"/>
        <dbReference type="ChEBI" id="CHEBI:15636"/>
        <dbReference type="ChEBI" id="CHEBI:18608"/>
        <dbReference type="ChEBI" id="CHEBI:57540"/>
        <dbReference type="ChEBI" id="CHEBI:57945"/>
        <dbReference type="EC" id="1.5.1.54"/>
    </reaction>
    <physiologicalReaction direction="right-to-left" evidence="11">
        <dbReference type="Rhea" id="RHEA:19823"/>
    </physiologicalReaction>
</comment>
<dbReference type="Proteomes" id="UP000030635">
    <property type="component" value="Chromosome"/>
</dbReference>
<dbReference type="GO" id="GO:0106312">
    <property type="term" value="F:methylenetetrahydrofolate reductase (NADH) activity"/>
    <property type="evidence" value="ECO:0007669"/>
    <property type="project" value="UniProtKB-EC"/>
</dbReference>
<comment type="pathway">
    <text evidence="2 12">One-carbon metabolism; tetrahydrofolate interconversion.</text>
</comment>
<keyword evidence="4" id="KW-0028">Amino-acid biosynthesis</keyword>
<organism evidence="13 14">
    <name type="scientific">Clostridium baratii str. Sullivan</name>
    <dbReference type="NCBI Taxonomy" id="1415775"/>
    <lineage>
        <taxon>Bacteria</taxon>
        <taxon>Bacillati</taxon>
        <taxon>Bacillota</taxon>
        <taxon>Clostridia</taxon>
        <taxon>Eubacteriales</taxon>
        <taxon>Clostridiaceae</taxon>
        <taxon>Clostridium</taxon>
    </lineage>
</organism>
<dbReference type="GO" id="GO:0071949">
    <property type="term" value="F:FAD binding"/>
    <property type="evidence" value="ECO:0007669"/>
    <property type="project" value="TreeGrafter"/>
</dbReference>
<dbReference type="KEGG" id="cbv:U729_1921"/>
<dbReference type="InterPro" id="IPR004620">
    <property type="entry name" value="MTHF_reductase_bac"/>
</dbReference>
<dbReference type="UniPathway" id="UPA00193"/>
<dbReference type="GO" id="GO:0009086">
    <property type="term" value="P:methionine biosynthetic process"/>
    <property type="evidence" value="ECO:0007669"/>
    <property type="project" value="UniProtKB-KW"/>
</dbReference>
<evidence type="ECO:0000256" key="5">
    <source>
        <dbReference type="ARBA" id="ARBA00022630"/>
    </source>
</evidence>
<dbReference type="InterPro" id="IPR003171">
    <property type="entry name" value="Mehydrof_redctse-like"/>
</dbReference>
<keyword evidence="6 12" id="KW-0274">FAD</keyword>
<evidence type="ECO:0000256" key="12">
    <source>
        <dbReference type="RuleBase" id="RU003862"/>
    </source>
</evidence>
<evidence type="ECO:0000313" key="14">
    <source>
        <dbReference type="Proteomes" id="UP000030635"/>
    </source>
</evidence>
<gene>
    <name evidence="13" type="primary">metF</name>
    <name evidence="13" type="ORF">U729_1921</name>
</gene>
<name>A0A0A7FY38_9CLOT</name>
<dbReference type="EC" id="1.5.1.54" evidence="12"/>
<reference evidence="13 14" key="1">
    <citation type="journal article" date="2015" name="Infect. Genet. Evol.">
        <title>Genomic sequences of six botulinum neurotoxin-producing strains representing three clostridial species illustrate the mobility and diversity of botulinum neurotoxin genes.</title>
        <authorList>
            <person name="Smith T.J."/>
            <person name="Hill K.K."/>
            <person name="Xie G."/>
            <person name="Foley B.T."/>
            <person name="Williamson C.H."/>
            <person name="Foster J.T."/>
            <person name="Johnson S.L."/>
            <person name="Chertkov O."/>
            <person name="Teshima H."/>
            <person name="Gibbons H.S."/>
            <person name="Johnsky L.A."/>
            <person name="Karavis M.A."/>
            <person name="Smith L.A."/>
        </authorList>
    </citation>
    <scope>NUCLEOTIDE SEQUENCE [LARGE SCALE GENOMIC DNA]</scope>
    <source>
        <strain evidence="13 14">Sullivan</strain>
    </source>
</reference>
<evidence type="ECO:0000256" key="9">
    <source>
        <dbReference type="ARBA" id="ARBA00023167"/>
    </source>
</evidence>
<dbReference type="PANTHER" id="PTHR45754:SF3">
    <property type="entry name" value="METHYLENETETRAHYDROFOLATE REDUCTASE (NADPH)"/>
    <property type="match status" value="1"/>
</dbReference>
<evidence type="ECO:0000256" key="10">
    <source>
        <dbReference type="ARBA" id="ARBA00034478"/>
    </source>
</evidence>
<dbReference type="SUPFAM" id="SSF51730">
    <property type="entry name" value="FAD-linked oxidoreductase"/>
    <property type="match status" value="1"/>
</dbReference>
<keyword evidence="5 12" id="KW-0285">Flavoprotein</keyword>
<dbReference type="Gene3D" id="3.20.20.220">
    <property type="match status" value="1"/>
</dbReference>
<evidence type="ECO:0000256" key="3">
    <source>
        <dbReference type="ARBA" id="ARBA00006743"/>
    </source>
</evidence>
<evidence type="ECO:0000256" key="8">
    <source>
        <dbReference type="ARBA" id="ARBA00023027"/>
    </source>
</evidence>
<evidence type="ECO:0000256" key="7">
    <source>
        <dbReference type="ARBA" id="ARBA00023002"/>
    </source>
</evidence>
<evidence type="ECO:0000256" key="6">
    <source>
        <dbReference type="ARBA" id="ARBA00022827"/>
    </source>
</evidence>
<comment type="cofactor">
    <cofactor evidence="1 12">
        <name>FAD</name>
        <dbReference type="ChEBI" id="CHEBI:57692"/>
    </cofactor>
</comment>
<evidence type="ECO:0000256" key="4">
    <source>
        <dbReference type="ARBA" id="ARBA00022605"/>
    </source>
</evidence>
<evidence type="ECO:0000313" key="13">
    <source>
        <dbReference type="EMBL" id="AIY83736.1"/>
    </source>
</evidence>
<dbReference type="PANTHER" id="PTHR45754">
    <property type="entry name" value="METHYLENETETRAHYDROFOLATE REDUCTASE"/>
    <property type="match status" value="1"/>
</dbReference>
<keyword evidence="7 12" id="KW-0560">Oxidoreductase</keyword>
<dbReference type="Pfam" id="PF02219">
    <property type="entry name" value="MTHFR"/>
    <property type="match status" value="1"/>
</dbReference>
<dbReference type="RefSeq" id="WP_039314165.1">
    <property type="nucleotide sequence ID" value="NZ_CP006905.1"/>
</dbReference>
<comment type="pathway">
    <text evidence="10">Amino-acid biosynthesis; L-methionine biosynthesis via de novo pathway.</text>
</comment>
<comment type="similarity">
    <text evidence="3 12">Belongs to the methylenetetrahydrofolate reductase family.</text>
</comment>
<dbReference type="CDD" id="cd00537">
    <property type="entry name" value="MTHFR"/>
    <property type="match status" value="1"/>
</dbReference>
<dbReference type="eggNOG" id="COG0685">
    <property type="taxonomic scope" value="Bacteria"/>
</dbReference>
<accession>A0A0A7FY38</accession>
<evidence type="ECO:0000256" key="1">
    <source>
        <dbReference type="ARBA" id="ARBA00001974"/>
    </source>
</evidence>
<dbReference type="InterPro" id="IPR029041">
    <property type="entry name" value="FAD-linked_oxidoreductase-like"/>
</dbReference>
<dbReference type="NCBIfam" id="TIGR00676">
    <property type="entry name" value="fadh2"/>
    <property type="match status" value="1"/>
</dbReference>
<evidence type="ECO:0000256" key="11">
    <source>
        <dbReference type="ARBA" id="ARBA00048628"/>
    </source>
</evidence>
<protein>
    <recommendedName>
        <fullName evidence="12">Methylenetetrahydrofolate reductase</fullName>
        <ecNumber evidence="12">1.5.1.54</ecNumber>
    </recommendedName>
</protein>
<proteinExistence type="inferred from homology"/>
<dbReference type="HOGENOM" id="CLU_025841_0_2_9"/>
<dbReference type="GO" id="GO:0005829">
    <property type="term" value="C:cytosol"/>
    <property type="evidence" value="ECO:0007669"/>
    <property type="project" value="InterPro"/>
</dbReference>
<dbReference type="GO" id="GO:0035999">
    <property type="term" value="P:tetrahydrofolate interconversion"/>
    <property type="evidence" value="ECO:0007669"/>
    <property type="project" value="UniProtKB-UniPathway"/>
</dbReference>
<dbReference type="STRING" id="1561.NPD11_1094"/>
<keyword evidence="9" id="KW-0486">Methionine biosynthesis</keyword>
<evidence type="ECO:0000256" key="2">
    <source>
        <dbReference type="ARBA" id="ARBA00004777"/>
    </source>
</evidence>
<keyword evidence="14" id="KW-1185">Reference proteome</keyword>